<dbReference type="InterPro" id="IPR013815">
    <property type="entry name" value="ATP_grasp_subdomain_1"/>
</dbReference>
<feature type="binding site" evidence="24">
    <location>
        <begin position="231"/>
        <end position="239"/>
    </location>
    <ligand>
        <name>ATP</name>
        <dbReference type="ChEBI" id="CHEBI:30616"/>
    </ligand>
</feature>
<keyword evidence="8 22" id="KW-0436">Ligase</keyword>
<feature type="binding site" evidence="25">
    <location>
        <position position="334"/>
    </location>
    <ligand>
        <name>Mg(2+)</name>
        <dbReference type="ChEBI" id="CHEBI:18420"/>
        <label>2</label>
    </ligand>
</feature>
<evidence type="ECO:0000256" key="21">
    <source>
        <dbReference type="ARBA" id="ARBA00077154"/>
    </source>
</evidence>
<comment type="similarity">
    <text evidence="5 22">Belongs to the D-alanine--D-alanine ligase family.</text>
</comment>
<evidence type="ECO:0000256" key="9">
    <source>
        <dbReference type="ARBA" id="ARBA00022723"/>
    </source>
</evidence>
<dbReference type="GO" id="GO:0071555">
    <property type="term" value="P:cell wall organization"/>
    <property type="evidence" value="ECO:0007669"/>
    <property type="project" value="UniProtKB-KW"/>
</dbReference>
<dbReference type="InterPro" id="IPR011127">
    <property type="entry name" value="Dala_Dala_lig_N"/>
</dbReference>
<evidence type="ECO:0000256" key="26">
    <source>
        <dbReference type="PROSITE-ProRule" id="PRU00409"/>
    </source>
</evidence>
<dbReference type="PIRSF" id="PIRSF039102">
    <property type="entry name" value="Ddl/VanB"/>
    <property type="match status" value="1"/>
</dbReference>
<evidence type="ECO:0000256" key="8">
    <source>
        <dbReference type="ARBA" id="ARBA00022598"/>
    </source>
</evidence>
<dbReference type="PANTHER" id="PTHR23132">
    <property type="entry name" value="D-ALANINE--D-ALANINE LIGASE"/>
    <property type="match status" value="1"/>
</dbReference>
<dbReference type="Pfam" id="PF01820">
    <property type="entry name" value="Dala_Dala_lig_N"/>
    <property type="match status" value="1"/>
</dbReference>
<dbReference type="InterPro" id="IPR000291">
    <property type="entry name" value="D-Ala_lig_Van_CS"/>
</dbReference>
<accession>A0A134ACV5</accession>
<dbReference type="GO" id="GO:0008716">
    <property type="term" value="F:D-alanine-D-alanine ligase activity"/>
    <property type="evidence" value="ECO:0007669"/>
    <property type="project" value="UniProtKB-UniRule"/>
</dbReference>
<dbReference type="Pfam" id="PF07478">
    <property type="entry name" value="Dala_Dala_lig_C"/>
    <property type="match status" value="1"/>
</dbReference>
<evidence type="ECO:0000256" key="11">
    <source>
        <dbReference type="ARBA" id="ARBA00022840"/>
    </source>
</evidence>
<feature type="active site" evidence="23">
    <location>
        <position position="201"/>
    </location>
</feature>
<evidence type="ECO:0000256" key="12">
    <source>
        <dbReference type="ARBA" id="ARBA00022842"/>
    </source>
</evidence>
<keyword evidence="14 22" id="KW-0573">Peptidoglycan synthesis</keyword>
<dbReference type="Gene3D" id="3.30.1490.20">
    <property type="entry name" value="ATP-grasp fold, A domain"/>
    <property type="match status" value="1"/>
</dbReference>
<dbReference type="UniPathway" id="UPA00219"/>
<evidence type="ECO:0000256" key="23">
    <source>
        <dbReference type="PIRSR" id="PIRSR039102-1"/>
    </source>
</evidence>
<comment type="caution">
    <text evidence="28">The sequence shown here is derived from an EMBL/GenBank/DDBJ whole genome shotgun (WGS) entry which is preliminary data.</text>
</comment>
<evidence type="ECO:0000256" key="3">
    <source>
        <dbReference type="ARBA" id="ARBA00004496"/>
    </source>
</evidence>
<evidence type="ECO:0000256" key="4">
    <source>
        <dbReference type="ARBA" id="ARBA00004752"/>
    </source>
</evidence>
<comment type="subcellular location">
    <subcellularLocation>
        <location evidence="3 22">Cytoplasm</location>
    </subcellularLocation>
</comment>
<evidence type="ECO:0000256" key="20">
    <source>
        <dbReference type="ARBA" id="ARBA00076288"/>
    </source>
</evidence>
<dbReference type="EMBL" id="LSDG01000043">
    <property type="protein sequence ID" value="KXB65370.1"/>
    <property type="molecule type" value="Genomic_DNA"/>
</dbReference>
<keyword evidence="9 25" id="KW-0479">Metal-binding</keyword>
<dbReference type="NCBIfam" id="TIGR01205">
    <property type="entry name" value="D_ala_D_alaTIGR"/>
    <property type="match status" value="1"/>
</dbReference>
<evidence type="ECO:0000256" key="15">
    <source>
        <dbReference type="ARBA" id="ARBA00023211"/>
    </source>
</evidence>
<evidence type="ECO:0000256" key="2">
    <source>
        <dbReference type="ARBA" id="ARBA00003921"/>
    </source>
</evidence>
<evidence type="ECO:0000256" key="18">
    <source>
        <dbReference type="ARBA" id="ARBA00060592"/>
    </source>
</evidence>
<dbReference type="PATRIC" id="fig|755172.3.peg.1427"/>
<feature type="binding site" evidence="25">
    <location>
        <position position="336"/>
    </location>
    <ligand>
        <name>Mg(2+)</name>
        <dbReference type="ChEBI" id="CHEBI:18420"/>
        <label>2</label>
    </ligand>
</feature>
<dbReference type="Gene3D" id="3.40.50.20">
    <property type="match status" value="1"/>
</dbReference>
<sequence>MNMKTIAVFFGGRSVEHEVSVITGMQVIENLDKTKYVAVPVYVTKEGRFLGGESLKNFKTFKSGDFSGTFDVYFKTDMHDRKLYYTTEEKGGLFSKGGEKEVVYADVDMVFTALHGTFGEDGSIQGYFDTLNIPYIGCSTLSAAVGMDKKTMKDVFRSHGIPVMNGESFYRREWREDKDKVKAAIEKIGYPVFVKPANLGSSIGISKVKDPSELDEAMDLACQYDRKILVEEAAENPREINCAVLGYAGDVMTSALEEPLGWKDLLSFEDKYVSGNKKTGGSKEGNARNCPANVEEGLKKEIEELAKKAFTAIDACGTARIDFLVNEKGTFVNEINTLPGSMGFYLWEPLGIPFGELLDRVIAYGEIRAGERGENMYSYESNLFSKTGYGSKL</sequence>
<evidence type="ECO:0000256" key="7">
    <source>
        <dbReference type="ARBA" id="ARBA00022490"/>
    </source>
</evidence>
<dbReference type="InterPro" id="IPR005905">
    <property type="entry name" value="D_ala_D_ala"/>
</dbReference>
<evidence type="ECO:0000256" key="17">
    <source>
        <dbReference type="ARBA" id="ARBA00047614"/>
    </source>
</evidence>
<name>A0A134ACV5_9FIRM</name>
<dbReference type="SUPFAM" id="SSF56059">
    <property type="entry name" value="Glutathione synthetase ATP-binding domain-like"/>
    <property type="match status" value="1"/>
</dbReference>
<evidence type="ECO:0000256" key="10">
    <source>
        <dbReference type="ARBA" id="ARBA00022741"/>
    </source>
</evidence>
<evidence type="ECO:0000256" key="16">
    <source>
        <dbReference type="ARBA" id="ARBA00023316"/>
    </source>
</evidence>
<proteinExistence type="inferred from homology"/>
<feature type="domain" description="ATP-grasp" evidence="27">
    <location>
        <begin position="153"/>
        <end position="363"/>
    </location>
</feature>
<dbReference type="PROSITE" id="PS00844">
    <property type="entry name" value="DALA_DALA_LIGASE_2"/>
    <property type="match status" value="1"/>
</dbReference>
<dbReference type="HAMAP" id="MF_00047">
    <property type="entry name" value="Dala_Dala_lig"/>
    <property type="match status" value="1"/>
</dbReference>
<feature type="active site" evidence="23">
    <location>
        <position position="16"/>
    </location>
</feature>
<dbReference type="InterPro" id="IPR011761">
    <property type="entry name" value="ATP-grasp"/>
</dbReference>
<comment type="function">
    <text evidence="2 22">Cell wall formation.</text>
</comment>
<dbReference type="NCBIfam" id="NF002528">
    <property type="entry name" value="PRK01966.1-4"/>
    <property type="match status" value="1"/>
</dbReference>
<dbReference type="STRING" id="755172.HMPREF1863_01466"/>
<dbReference type="EC" id="6.3.2.4" evidence="6 22"/>
<evidence type="ECO:0000256" key="1">
    <source>
        <dbReference type="ARBA" id="ARBA00001936"/>
    </source>
</evidence>
<feature type="binding site" evidence="24">
    <location>
        <begin position="193"/>
        <end position="195"/>
    </location>
    <ligand>
        <name>ATP</name>
        <dbReference type="ChEBI" id="CHEBI:30616"/>
    </ligand>
</feature>
<keyword evidence="29" id="KW-1185">Reference proteome</keyword>
<dbReference type="GO" id="GO:0005524">
    <property type="term" value="F:ATP binding"/>
    <property type="evidence" value="ECO:0007669"/>
    <property type="project" value="UniProtKB-UniRule"/>
</dbReference>
<dbReference type="PROSITE" id="PS50975">
    <property type="entry name" value="ATP_GRASP"/>
    <property type="match status" value="1"/>
</dbReference>
<evidence type="ECO:0000313" key="28">
    <source>
        <dbReference type="EMBL" id="KXB65370.1"/>
    </source>
</evidence>
<dbReference type="Proteomes" id="UP000070442">
    <property type="component" value="Unassembled WGS sequence"/>
</dbReference>
<dbReference type="PROSITE" id="PS00843">
    <property type="entry name" value="DALA_DALA_LIGASE_1"/>
    <property type="match status" value="1"/>
</dbReference>
<evidence type="ECO:0000313" key="29">
    <source>
        <dbReference type="Proteomes" id="UP000070442"/>
    </source>
</evidence>
<evidence type="ECO:0000256" key="24">
    <source>
        <dbReference type="PIRSR" id="PIRSR039102-2"/>
    </source>
</evidence>
<dbReference type="PANTHER" id="PTHR23132:SF25">
    <property type="entry name" value="D-ALANINE--D-ALANINE LIGASE A"/>
    <property type="match status" value="1"/>
</dbReference>
<comment type="catalytic activity">
    <reaction evidence="17 22">
        <text>2 D-alanine + ATP = D-alanyl-D-alanine + ADP + phosphate + H(+)</text>
        <dbReference type="Rhea" id="RHEA:11224"/>
        <dbReference type="ChEBI" id="CHEBI:15378"/>
        <dbReference type="ChEBI" id="CHEBI:30616"/>
        <dbReference type="ChEBI" id="CHEBI:43474"/>
        <dbReference type="ChEBI" id="CHEBI:57416"/>
        <dbReference type="ChEBI" id="CHEBI:57822"/>
        <dbReference type="ChEBI" id="CHEBI:456216"/>
        <dbReference type="EC" id="6.3.2.4"/>
    </reaction>
</comment>
<feature type="binding site" evidence="24">
    <location>
        <position position="149"/>
    </location>
    <ligand>
        <name>ATP</name>
        <dbReference type="ChEBI" id="CHEBI:30616"/>
    </ligand>
</feature>
<keyword evidence="12 25" id="KW-0460">Magnesium</keyword>
<keyword evidence="11 26" id="KW-0067">ATP-binding</keyword>
<organism evidence="28 29">
    <name type="scientific">Aedoeadaptatus coxii</name>
    <dbReference type="NCBI Taxonomy" id="755172"/>
    <lineage>
        <taxon>Bacteria</taxon>
        <taxon>Bacillati</taxon>
        <taxon>Bacillota</taxon>
        <taxon>Tissierellia</taxon>
        <taxon>Tissierellales</taxon>
        <taxon>Peptoniphilaceae</taxon>
        <taxon>Aedoeadaptatus</taxon>
    </lineage>
</organism>
<evidence type="ECO:0000256" key="22">
    <source>
        <dbReference type="HAMAP-Rule" id="MF_00047"/>
    </source>
</evidence>
<dbReference type="GO" id="GO:0005829">
    <property type="term" value="C:cytosol"/>
    <property type="evidence" value="ECO:0007669"/>
    <property type="project" value="TreeGrafter"/>
</dbReference>
<feature type="binding site" evidence="25">
    <location>
        <position position="322"/>
    </location>
    <ligand>
        <name>Mg(2+)</name>
        <dbReference type="ChEBI" id="CHEBI:18420"/>
        <label>1</label>
    </ligand>
</feature>
<dbReference type="FunFam" id="3.30.1490.20:FF:000007">
    <property type="entry name" value="D-alanine--D-alanine ligase"/>
    <property type="match status" value="1"/>
</dbReference>
<evidence type="ECO:0000256" key="5">
    <source>
        <dbReference type="ARBA" id="ARBA00010871"/>
    </source>
</evidence>
<dbReference type="InterPro" id="IPR011095">
    <property type="entry name" value="Dala_Dala_lig_C"/>
</dbReference>
<evidence type="ECO:0000256" key="19">
    <source>
        <dbReference type="ARBA" id="ARBA00068427"/>
    </source>
</evidence>
<feature type="binding site" evidence="24">
    <location>
        <begin position="333"/>
        <end position="334"/>
    </location>
    <ligand>
        <name>ATP</name>
        <dbReference type="ChEBI" id="CHEBI:30616"/>
    </ligand>
</feature>
<comment type="pathway">
    <text evidence="18">Glycan biosynthesis.</text>
</comment>
<keyword evidence="13 22" id="KW-0133">Cell shape</keyword>
<dbReference type="GO" id="GO:0008360">
    <property type="term" value="P:regulation of cell shape"/>
    <property type="evidence" value="ECO:0007669"/>
    <property type="project" value="UniProtKB-KW"/>
</dbReference>
<dbReference type="InterPro" id="IPR016185">
    <property type="entry name" value="PreATP-grasp_dom_sf"/>
</dbReference>
<comment type="cofactor">
    <cofactor evidence="1">
        <name>Mn(2+)</name>
        <dbReference type="ChEBI" id="CHEBI:29035"/>
    </cofactor>
</comment>
<feature type="binding site" evidence="24">
    <location>
        <begin position="201"/>
        <end position="202"/>
    </location>
    <ligand>
        <name>ATP</name>
        <dbReference type="ChEBI" id="CHEBI:30616"/>
    </ligand>
</feature>
<keyword evidence="7 22" id="KW-0963">Cytoplasm</keyword>
<dbReference type="Gene3D" id="3.30.470.20">
    <property type="entry name" value="ATP-grasp fold, B domain"/>
    <property type="match status" value="1"/>
</dbReference>
<dbReference type="SUPFAM" id="SSF52440">
    <property type="entry name" value="PreATP-grasp domain"/>
    <property type="match status" value="1"/>
</dbReference>
<dbReference type="GO" id="GO:0009252">
    <property type="term" value="P:peptidoglycan biosynthetic process"/>
    <property type="evidence" value="ECO:0007669"/>
    <property type="project" value="UniProtKB-UniRule"/>
</dbReference>
<protein>
    <recommendedName>
        <fullName evidence="19 22">D-alanine--D-alanine ligase</fullName>
        <ecNumber evidence="6 22">6.3.2.4</ecNumber>
    </recommendedName>
    <alternativeName>
        <fullName evidence="21 22">D-Ala-D-Ala ligase</fullName>
    </alternativeName>
    <alternativeName>
        <fullName evidence="20 22">D-alanylalanine synthetase</fullName>
    </alternativeName>
</protein>
<feature type="active site" evidence="23">
    <location>
        <position position="341"/>
    </location>
</feature>
<dbReference type="AlphaFoldDB" id="A0A134ACV5"/>
<feature type="binding site" evidence="25">
    <location>
        <position position="334"/>
    </location>
    <ligand>
        <name>Mg(2+)</name>
        <dbReference type="ChEBI" id="CHEBI:18420"/>
        <label>1</label>
    </ligand>
</feature>
<comment type="pathway">
    <text evidence="4 22">Cell wall biogenesis; peptidoglycan biosynthesis.</text>
</comment>
<keyword evidence="10 24" id="KW-0547">Nucleotide-binding</keyword>
<keyword evidence="15 25" id="KW-0464">Manganese</keyword>
<comment type="cofactor">
    <cofactor evidence="25">
        <name>Mg(2+)</name>
        <dbReference type="ChEBI" id="CHEBI:18420"/>
    </cofactor>
    <cofactor evidence="25">
        <name>Mn(2+)</name>
        <dbReference type="ChEBI" id="CHEBI:29035"/>
    </cofactor>
    <text evidence="25">Binds 2 magnesium or manganese ions per subunit.</text>
</comment>
<gene>
    <name evidence="22" type="primary">ddl</name>
    <name evidence="28" type="ORF">HMPREF1863_01466</name>
</gene>
<evidence type="ECO:0000256" key="13">
    <source>
        <dbReference type="ARBA" id="ARBA00022960"/>
    </source>
</evidence>
<evidence type="ECO:0000256" key="14">
    <source>
        <dbReference type="ARBA" id="ARBA00022984"/>
    </source>
</evidence>
<evidence type="ECO:0000256" key="25">
    <source>
        <dbReference type="PIRSR" id="PIRSR039102-3"/>
    </source>
</evidence>
<evidence type="ECO:0000256" key="6">
    <source>
        <dbReference type="ARBA" id="ARBA00012216"/>
    </source>
</evidence>
<keyword evidence="16 22" id="KW-0961">Cell wall biogenesis/degradation</keyword>
<reference evidence="29" key="1">
    <citation type="submission" date="2016-01" db="EMBL/GenBank/DDBJ databases">
        <authorList>
            <person name="Mitreva M."/>
            <person name="Pepin K.H."/>
            <person name="Mihindukulasuriya K.A."/>
            <person name="Fulton R."/>
            <person name="Fronick C."/>
            <person name="O'Laughlin M."/>
            <person name="Miner T."/>
            <person name="Herter B."/>
            <person name="Rosa B.A."/>
            <person name="Cordes M."/>
            <person name="Tomlinson C."/>
            <person name="Wollam A."/>
            <person name="Palsikar V.B."/>
            <person name="Mardis E.R."/>
            <person name="Wilson R.K."/>
        </authorList>
    </citation>
    <scope>NUCLEOTIDE SEQUENCE [LARGE SCALE GENOMIC DNA]</scope>
    <source>
        <strain evidence="29">DNF00729</strain>
    </source>
</reference>
<evidence type="ECO:0000259" key="27">
    <source>
        <dbReference type="PROSITE" id="PS50975"/>
    </source>
</evidence>
<dbReference type="GO" id="GO:0046872">
    <property type="term" value="F:metal ion binding"/>
    <property type="evidence" value="ECO:0007669"/>
    <property type="project" value="UniProtKB-KW"/>
</dbReference>